<gene>
    <name evidence="2" type="ORF">COCNU_02G009010</name>
</gene>
<dbReference type="EMBL" id="CM017873">
    <property type="protein sequence ID" value="KAG1330933.1"/>
    <property type="molecule type" value="Genomic_DNA"/>
</dbReference>
<reference evidence="2" key="1">
    <citation type="journal article" date="2017" name="Gigascience">
        <title>The genome draft of coconut (Cocos nucifera).</title>
        <authorList>
            <person name="Xiao Y."/>
            <person name="Xu P."/>
            <person name="Fan H."/>
            <person name="Baudouin L."/>
            <person name="Xia W."/>
            <person name="Bocs S."/>
            <person name="Xu J."/>
            <person name="Li Q."/>
            <person name="Guo A."/>
            <person name="Zhou L."/>
            <person name="Li J."/>
            <person name="Wu Y."/>
            <person name="Ma Z."/>
            <person name="Armero A."/>
            <person name="Issali A.E."/>
            <person name="Liu N."/>
            <person name="Peng M."/>
            <person name="Yang Y."/>
        </authorList>
    </citation>
    <scope>NUCLEOTIDE SEQUENCE</scope>
    <source>
        <tissue evidence="2">Spear leaf of Hainan Tall coconut</tissue>
    </source>
</reference>
<name>A0A8K0MX05_COCNU</name>
<protein>
    <submittedName>
        <fullName evidence="2">Uncharacterized protein</fullName>
    </submittedName>
</protein>
<evidence type="ECO:0000313" key="2">
    <source>
        <dbReference type="EMBL" id="KAG1330933.1"/>
    </source>
</evidence>
<feature type="coiled-coil region" evidence="1">
    <location>
        <begin position="72"/>
        <end position="120"/>
    </location>
</feature>
<evidence type="ECO:0000313" key="3">
    <source>
        <dbReference type="Proteomes" id="UP000797356"/>
    </source>
</evidence>
<organism evidence="2 3">
    <name type="scientific">Cocos nucifera</name>
    <name type="common">Coconut palm</name>
    <dbReference type="NCBI Taxonomy" id="13894"/>
    <lineage>
        <taxon>Eukaryota</taxon>
        <taxon>Viridiplantae</taxon>
        <taxon>Streptophyta</taxon>
        <taxon>Embryophyta</taxon>
        <taxon>Tracheophyta</taxon>
        <taxon>Spermatophyta</taxon>
        <taxon>Magnoliopsida</taxon>
        <taxon>Liliopsida</taxon>
        <taxon>Arecaceae</taxon>
        <taxon>Arecoideae</taxon>
        <taxon>Cocoseae</taxon>
        <taxon>Attaleinae</taxon>
        <taxon>Cocos</taxon>
    </lineage>
</organism>
<evidence type="ECO:0000256" key="1">
    <source>
        <dbReference type="SAM" id="Coils"/>
    </source>
</evidence>
<dbReference type="Proteomes" id="UP000797356">
    <property type="component" value="Chromosome 2"/>
</dbReference>
<reference evidence="2" key="2">
    <citation type="submission" date="2019-07" db="EMBL/GenBank/DDBJ databases">
        <authorList>
            <person name="Yang Y."/>
            <person name="Bocs S."/>
            <person name="Baudouin L."/>
        </authorList>
    </citation>
    <scope>NUCLEOTIDE SEQUENCE</scope>
    <source>
        <tissue evidence="2">Spear leaf of Hainan Tall coconut</tissue>
    </source>
</reference>
<dbReference type="AlphaFoldDB" id="A0A8K0MX05"/>
<proteinExistence type="predicted"/>
<keyword evidence="1" id="KW-0175">Coiled coil</keyword>
<accession>A0A8K0MX05</accession>
<sequence>MVEGENDAQGSGIAVEGLLDEKEKGLWLWKGIKTSEGFLAKSGYFSSSYNCQFGGHFLFIIIELATNNKAEVTEAKKDAEVIKAEASNHKAKVEHFKEVLREVEKTLMEAKEELAMSKSALEKASPIWLKEGEEEGYRV</sequence>
<comment type="caution">
    <text evidence="2">The sequence shown here is derived from an EMBL/GenBank/DDBJ whole genome shotgun (WGS) entry which is preliminary data.</text>
</comment>
<keyword evidence="3" id="KW-1185">Reference proteome</keyword>